<reference evidence="1" key="1">
    <citation type="submission" date="2017-03" db="EMBL/GenBank/DDBJ databases">
        <authorList>
            <person name="Afonso C.L."/>
            <person name="Miller P.J."/>
            <person name="Scott M.A."/>
            <person name="Spackman E."/>
            <person name="Goraichik I."/>
            <person name="Dimitrov K.M."/>
            <person name="Suarez D.L."/>
            <person name="Swayne D.E."/>
        </authorList>
    </citation>
    <scope>NUCLEOTIDE SEQUENCE [LARGE SCALE GENOMIC DNA]</scope>
    <source>
        <strain evidence="1">ATCC 33566</strain>
    </source>
</reference>
<dbReference type="SUPFAM" id="SSF116960">
    <property type="entry name" value="YfbU-like"/>
    <property type="match status" value="1"/>
</dbReference>
<gene>
    <name evidence="1" type="ORF">B5P24_15435</name>
    <name evidence="2" type="ORF">B5P24_15675</name>
</gene>
<organism evidence="1 3">
    <name type="scientific">Clavibacter tessellarius</name>
    <dbReference type="NCBI Taxonomy" id="31965"/>
    <lineage>
        <taxon>Bacteria</taxon>
        <taxon>Bacillati</taxon>
        <taxon>Actinomycetota</taxon>
        <taxon>Actinomycetes</taxon>
        <taxon>Micrococcales</taxon>
        <taxon>Microbacteriaceae</taxon>
        <taxon>Clavibacter</taxon>
    </lineage>
</organism>
<proteinExistence type="predicted"/>
<dbReference type="Gene3D" id="1.10.3190.10">
    <property type="entry name" value="yfbu gene product, domain 2"/>
    <property type="match status" value="1"/>
</dbReference>
<dbReference type="OrthoDB" id="4942058at2"/>
<dbReference type="EMBL" id="MZMQ01000002">
    <property type="protein sequence ID" value="OQJ61455.1"/>
    <property type="molecule type" value="Genomic_DNA"/>
</dbReference>
<evidence type="ECO:0000313" key="1">
    <source>
        <dbReference type="EMBL" id="OQJ61409.1"/>
    </source>
</evidence>
<dbReference type="SUPFAM" id="SSF47598">
    <property type="entry name" value="Ribbon-helix-helix"/>
    <property type="match status" value="1"/>
</dbReference>
<dbReference type="InterPro" id="IPR023146">
    <property type="entry name" value="YfbU_alpha-helical_sf"/>
</dbReference>
<dbReference type="RefSeq" id="WP_094131542.1">
    <property type="nucleotide sequence ID" value="NZ_CP040790.1"/>
</dbReference>
<dbReference type="InterPro" id="IPR005587">
    <property type="entry name" value="UPF0304_YfbU"/>
</dbReference>
<evidence type="ECO:0000313" key="2">
    <source>
        <dbReference type="EMBL" id="OQJ61455.1"/>
    </source>
</evidence>
<dbReference type="GO" id="GO:0006355">
    <property type="term" value="P:regulation of DNA-templated transcription"/>
    <property type="evidence" value="ECO:0007669"/>
    <property type="project" value="InterPro"/>
</dbReference>
<dbReference type="Proteomes" id="UP000215316">
    <property type="component" value="Unassembled WGS sequence"/>
</dbReference>
<keyword evidence="3" id="KW-1185">Reference proteome</keyword>
<evidence type="ECO:0008006" key="4">
    <source>
        <dbReference type="Google" id="ProtNLM"/>
    </source>
</evidence>
<dbReference type="InterPro" id="IPR010985">
    <property type="entry name" value="Ribbon_hlx_hlx"/>
</dbReference>
<dbReference type="Pfam" id="PF03887">
    <property type="entry name" value="YfbU"/>
    <property type="match status" value="1"/>
</dbReference>
<reference evidence="1" key="2">
    <citation type="submission" date="2017-08" db="EMBL/GenBank/DDBJ databases">
        <title>Genomes of multiple Clavibacter strains from different subspecies.</title>
        <authorList>
            <person name="Yuan X.-K."/>
            <person name="Li X.-S."/>
            <person name="Nie J."/>
            <person name="De Boer S.H."/>
        </authorList>
    </citation>
    <scope>NUCLEOTIDE SEQUENCE [LARGE SCALE GENOMIC DNA]</scope>
    <source>
        <strain evidence="1">ATCC 33566</strain>
    </source>
</reference>
<protein>
    <recommendedName>
        <fullName evidence="4">YfbU family protein</fullName>
    </recommendedName>
</protein>
<dbReference type="AlphaFoldDB" id="A0A225C488"/>
<name>A0A225C488_9MICO</name>
<sequence length="253" mass="28551">MPTITVRLDTDIRDAVQARASAEGVSVSDFIRTLLNEAVVPVRKDERPDELAPESLTTKERNTMALLHHILARVLPEDGSSTDGIGSRDDQLERARVLEDGFTTEYWVEFAGISPELSRRDSHRVMDILDMFRVTGHSMRTLEERGAPLDEHTARTLTYQGFDLNDSLESKMADYVRFLVEDGRWTEQEDFINGPSRGNSHSKNLEIYLRMLAEYRSIAARRIGRDILSADDLTAIAAEAIHPTNRHHSTSSS</sequence>
<comment type="caution">
    <text evidence="1">The sequence shown here is derived from an EMBL/GenBank/DDBJ whole genome shotgun (WGS) entry which is preliminary data.</text>
</comment>
<dbReference type="EMBL" id="MZMQ01000002">
    <property type="protein sequence ID" value="OQJ61409.1"/>
    <property type="molecule type" value="Genomic_DNA"/>
</dbReference>
<evidence type="ECO:0000313" key="3">
    <source>
        <dbReference type="Proteomes" id="UP000215316"/>
    </source>
</evidence>
<accession>A0A225C488</accession>